<feature type="domain" description="ApaG" evidence="2">
    <location>
        <begin position="466"/>
        <end position="591"/>
    </location>
</feature>
<dbReference type="Gene3D" id="2.60.40.1470">
    <property type="entry name" value="ApaG domain"/>
    <property type="match status" value="1"/>
</dbReference>
<dbReference type="GO" id="GO:0005634">
    <property type="term" value="C:nucleus"/>
    <property type="evidence" value="ECO:0007669"/>
    <property type="project" value="TreeGrafter"/>
</dbReference>
<dbReference type="GO" id="GO:0003677">
    <property type="term" value="F:DNA binding"/>
    <property type="evidence" value="ECO:0007669"/>
    <property type="project" value="InterPro"/>
</dbReference>
<evidence type="ECO:0000313" key="3">
    <source>
        <dbReference type="EMBL" id="PVD31627.1"/>
    </source>
</evidence>
<evidence type="ECO:0000313" key="4">
    <source>
        <dbReference type="Proteomes" id="UP000245119"/>
    </source>
</evidence>
<dbReference type="STRING" id="400727.A0A2T7PDZ0"/>
<dbReference type="Pfam" id="PF08755">
    <property type="entry name" value="YccV-like"/>
    <property type="match status" value="1"/>
</dbReference>
<dbReference type="InterPro" id="IPR020904">
    <property type="entry name" value="Sc_DH/Rdtase_CS"/>
</dbReference>
<sequence length="600" mass="67008">MRLSPKLCASLAGRVALVTGSTSGIGLGIAESLAKRGCDVILHGLCGPGEMINSKTVIEGHKVRTHFEDHDLSDASEVYKMADSIVKAFPNGIDILVNNAGFQSVSEVTSFSVEIWQKMLGVHLTAPFLLAKQFLPSMISKGWGRIINVSSVHGLVASPYKAAYVSAKHGLVGFTKVVALETAGTGVTCNAICPGWVETPLFIKQVEAKSKEQNISFEEAKRQMVNSHATQEPVKVEHIGELVAFTCSPASDQITGSCLVIDGGWTAPFIIMAESGETKTMLEFDCPRTELRLAEVGLLEKPREHGKSYETGQLFLHKIFGYRGIVLFPWVARVYDRDVASKTEDRSHDDQTTSVGKEVKGRNHLYYQVLIDARDCPHIRAQTEAVTFLGNQENSRALYAIPGLDYVAHEDLLPYSTEEKSPIQHELFDKFLMHDPESSPPFMARETLRAWQEKNHPWLQLSDVHRETTDSIRITVIPFYMGCREAQQTNVYWWRYCVRLENTGEETVQLRERHWRIFSLSGTLETVRGRGVVGQEPILSREQPAFQYSSHVSLQAPSGHMWGTYKMERRDGTSFDCKIPPFSLESKSEDNNSPQGFLGR</sequence>
<dbReference type="PROSITE" id="PS51087">
    <property type="entry name" value="APAG"/>
    <property type="match status" value="1"/>
</dbReference>
<dbReference type="NCBIfam" id="NF009093">
    <property type="entry name" value="PRK12429.1"/>
    <property type="match status" value="1"/>
</dbReference>
<dbReference type="SUPFAM" id="SSF110069">
    <property type="entry name" value="ApaG-like"/>
    <property type="match status" value="1"/>
</dbReference>
<dbReference type="PANTHER" id="PTHR14289">
    <property type="entry name" value="F-BOX ONLY PROTEIN 3"/>
    <property type="match status" value="1"/>
</dbReference>
<dbReference type="OrthoDB" id="5913487at2759"/>
<keyword evidence="1" id="KW-0560">Oxidoreductase</keyword>
<comment type="caution">
    <text evidence="3">The sequence shown here is derived from an EMBL/GenBank/DDBJ whole genome shotgun (WGS) entry which is preliminary data.</text>
</comment>
<name>A0A2T7PDZ0_POMCA</name>
<dbReference type="InterPro" id="IPR036767">
    <property type="entry name" value="ApaG_sf"/>
</dbReference>
<dbReference type="NCBIfam" id="NF003967">
    <property type="entry name" value="PRK05461.1"/>
    <property type="match status" value="1"/>
</dbReference>
<dbReference type="InterPro" id="IPR002347">
    <property type="entry name" value="SDR_fam"/>
</dbReference>
<dbReference type="GO" id="GO:0042645">
    <property type="term" value="C:mitochondrial nucleoid"/>
    <property type="evidence" value="ECO:0007669"/>
    <property type="project" value="TreeGrafter"/>
</dbReference>
<gene>
    <name evidence="3" type="ORF">C0Q70_07044</name>
</gene>
<dbReference type="SUPFAM" id="SSF141255">
    <property type="entry name" value="YccV-like"/>
    <property type="match status" value="1"/>
</dbReference>
<dbReference type="InterPro" id="IPR036291">
    <property type="entry name" value="NAD(P)-bd_dom_sf"/>
</dbReference>
<dbReference type="InterPro" id="IPR036623">
    <property type="entry name" value="Hemimethylated_DNA-bd_sf"/>
</dbReference>
<proteinExistence type="predicted"/>
<organism evidence="3 4">
    <name type="scientific">Pomacea canaliculata</name>
    <name type="common">Golden apple snail</name>
    <dbReference type="NCBI Taxonomy" id="400727"/>
    <lineage>
        <taxon>Eukaryota</taxon>
        <taxon>Metazoa</taxon>
        <taxon>Spiralia</taxon>
        <taxon>Lophotrochozoa</taxon>
        <taxon>Mollusca</taxon>
        <taxon>Gastropoda</taxon>
        <taxon>Caenogastropoda</taxon>
        <taxon>Architaenioglossa</taxon>
        <taxon>Ampullarioidea</taxon>
        <taxon>Ampullariidae</taxon>
        <taxon>Pomacea</taxon>
    </lineage>
</organism>
<reference evidence="3 4" key="1">
    <citation type="submission" date="2018-04" db="EMBL/GenBank/DDBJ databases">
        <title>The genome of golden apple snail Pomacea canaliculata provides insight into stress tolerance and invasive adaptation.</title>
        <authorList>
            <person name="Liu C."/>
            <person name="Liu B."/>
            <person name="Ren Y."/>
            <person name="Zhang Y."/>
            <person name="Wang H."/>
            <person name="Li S."/>
            <person name="Jiang F."/>
            <person name="Yin L."/>
            <person name="Zhang G."/>
            <person name="Qian W."/>
            <person name="Fan W."/>
        </authorList>
    </citation>
    <scope>NUCLEOTIDE SEQUENCE [LARGE SCALE GENOMIC DNA]</scope>
    <source>
        <strain evidence="3">SZHN2017</strain>
        <tissue evidence="3">Muscle</tissue>
    </source>
</reference>
<dbReference type="FunFam" id="3.40.50.720:FF:000084">
    <property type="entry name" value="Short-chain dehydrogenase reductase"/>
    <property type="match status" value="1"/>
</dbReference>
<dbReference type="PRINTS" id="PR00080">
    <property type="entry name" value="SDRFAMILY"/>
</dbReference>
<dbReference type="PANTHER" id="PTHR14289:SF16">
    <property type="entry name" value="POLYMERASE DELTA-INTERACTING PROTEIN 2"/>
    <property type="match status" value="1"/>
</dbReference>
<dbReference type="SUPFAM" id="SSF51735">
    <property type="entry name" value="NAD(P)-binding Rossmann-fold domains"/>
    <property type="match status" value="1"/>
</dbReference>
<dbReference type="Gene3D" id="3.40.50.720">
    <property type="entry name" value="NAD(P)-binding Rossmann-like Domain"/>
    <property type="match status" value="1"/>
</dbReference>
<evidence type="ECO:0000259" key="2">
    <source>
        <dbReference type="PROSITE" id="PS51087"/>
    </source>
</evidence>
<keyword evidence="4" id="KW-1185">Reference proteome</keyword>
<dbReference type="GO" id="GO:0016491">
    <property type="term" value="F:oxidoreductase activity"/>
    <property type="evidence" value="ECO:0007669"/>
    <property type="project" value="UniProtKB-KW"/>
</dbReference>
<accession>A0A2T7PDZ0</accession>
<dbReference type="Pfam" id="PF00106">
    <property type="entry name" value="adh_short"/>
    <property type="match status" value="1"/>
</dbReference>
<dbReference type="EMBL" id="PZQS01000004">
    <property type="protein sequence ID" value="PVD31627.1"/>
    <property type="molecule type" value="Genomic_DNA"/>
</dbReference>
<dbReference type="SMART" id="SM00992">
    <property type="entry name" value="YccV-like"/>
    <property type="match status" value="1"/>
</dbReference>
<protein>
    <recommendedName>
        <fullName evidence="2">ApaG domain-containing protein</fullName>
    </recommendedName>
</protein>
<dbReference type="AlphaFoldDB" id="A0A2T7PDZ0"/>
<dbReference type="InterPro" id="IPR011722">
    <property type="entry name" value="Hemimethylated_DNA-bd_dom"/>
</dbReference>
<dbReference type="PRINTS" id="PR00081">
    <property type="entry name" value="GDHRDH"/>
</dbReference>
<dbReference type="GO" id="GO:0070987">
    <property type="term" value="P:error-free translesion synthesis"/>
    <property type="evidence" value="ECO:0007669"/>
    <property type="project" value="TreeGrafter"/>
</dbReference>
<evidence type="ECO:0000256" key="1">
    <source>
        <dbReference type="ARBA" id="ARBA00023002"/>
    </source>
</evidence>
<dbReference type="Pfam" id="PF04379">
    <property type="entry name" value="DUF525"/>
    <property type="match status" value="1"/>
</dbReference>
<dbReference type="InterPro" id="IPR007474">
    <property type="entry name" value="ApaG_domain"/>
</dbReference>
<dbReference type="Proteomes" id="UP000245119">
    <property type="component" value="Linkage Group LG4"/>
</dbReference>
<dbReference type="PROSITE" id="PS00061">
    <property type="entry name" value="ADH_SHORT"/>
    <property type="match status" value="1"/>
</dbReference>